<accession>A0A2S9XH66</accession>
<keyword evidence="5 10" id="KW-0812">Transmembrane</keyword>
<evidence type="ECO:0000256" key="5">
    <source>
        <dbReference type="ARBA" id="ARBA00022692"/>
    </source>
</evidence>
<dbReference type="AlphaFoldDB" id="A0A2S9XH66"/>
<keyword evidence="3" id="KW-1003">Cell membrane</keyword>
<feature type="transmembrane region" description="Helical" evidence="10">
    <location>
        <begin position="12"/>
        <end position="31"/>
    </location>
</feature>
<evidence type="ECO:0000259" key="11">
    <source>
        <dbReference type="Pfam" id="PF11356"/>
    </source>
</evidence>
<keyword evidence="4" id="KW-0997">Cell inner membrane</keyword>
<dbReference type="Proteomes" id="UP000237968">
    <property type="component" value="Unassembled WGS sequence"/>
</dbReference>
<evidence type="ECO:0000313" key="14">
    <source>
        <dbReference type="Proteomes" id="UP000237968"/>
    </source>
</evidence>
<feature type="compositionally biased region" description="Acidic residues" evidence="9">
    <location>
        <begin position="55"/>
        <end position="70"/>
    </location>
</feature>
<feature type="domain" description="Type II secretion system protein GspC N-terminal" evidence="11">
    <location>
        <begin position="74"/>
        <end position="199"/>
    </location>
</feature>
<dbReference type="Gene3D" id="2.30.30.830">
    <property type="match status" value="1"/>
</dbReference>
<feature type="region of interest" description="Disordered" evidence="9">
    <location>
        <begin position="199"/>
        <end position="223"/>
    </location>
</feature>
<keyword evidence="14" id="KW-1185">Reference proteome</keyword>
<dbReference type="GO" id="GO:0005886">
    <property type="term" value="C:plasma membrane"/>
    <property type="evidence" value="ECO:0007669"/>
    <property type="project" value="UniProtKB-SubCell"/>
</dbReference>
<dbReference type="InterPro" id="IPR024961">
    <property type="entry name" value="T2SS_GspC_N"/>
</dbReference>
<feature type="compositionally biased region" description="Low complexity" evidence="9">
    <location>
        <begin position="209"/>
        <end position="221"/>
    </location>
</feature>
<dbReference type="EMBL" id="PVNK01000219">
    <property type="protein sequence ID" value="PRP92195.1"/>
    <property type="molecule type" value="Genomic_DNA"/>
</dbReference>
<name>A0A2S9XH66_9BACT</name>
<keyword evidence="6" id="KW-0653">Protein transport</keyword>
<evidence type="ECO:0000256" key="3">
    <source>
        <dbReference type="ARBA" id="ARBA00022475"/>
    </source>
</evidence>
<evidence type="ECO:0000256" key="2">
    <source>
        <dbReference type="ARBA" id="ARBA00022448"/>
    </source>
</evidence>
<evidence type="ECO:0000256" key="9">
    <source>
        <dbReference type="SAM" id="MobiDB-lite"/>
    </source>
</evidence>
<dbReference type="Gene3D" id="2.30.42.10">
    <property type="match status" value="1"/>
</dbReference>
<dbReference type="SUPFAM" id="SSF50156">
    <property type="entry name" value="PDZ domain-like"/>
    <property type="match status" value="1"/>
</dbReference>
<evidence type="ECO:0000259" key="12">
    <source>
        <dbReference type="Pfam" id="PF17820"/>
    </source>
</evidence>
<gene>
    <name evidence="13" type="primary">epsC_2</name>
    <name evidence="13" type="ORF">ENSA5_50430</name>
</gene>
<dbReference type="Pfam" id="PF11356">
    <property type="entry name" value="T2SSC"/>
    <property type="match status" value="1"/>
</dbReference>
<evidence type="ECO:0000256" key="7">
    <source>
        <dbReference type="ARBA" id="ARBA00022989"/>
    </source>
</evidence>
<keyword evidence="8 10" id="KW-0472">Membrane</keyword>
<evidence type="ECO:0000256" key="4">
    <source>
        <dbReference type="ARBA" id="ARBA00022519"/>
    </source>
</evidence>
<evidence type="ECO:0000256" key="1">
    <source>
        <dbReference type="ARBA" id="ARBA00004533"/>
    </source>
</evidence>
<evidence type="ECO:0000256" key="6">
    <source>
        <dbReference type="ARBA" id="ARBA00022927"/>
    </source>
</evidence>
<comment type="caution">
    <text evidence="13">The sequence shown here is derived from an EMBL/GenBank/DDBJ whole genome shotgun (WGS) entry which is preliminary data.</text>
</comment>
<sequence>MQAMQRLLSRHFGLVKFFGIGLLVFFAGSALTTHLASKLLLDVSAAASSARDDSETGDEDDDAEDGDAEDEKAQAQAKMNERALGAMANKGTRKQMSADEVVNNNIFCPTCAPIDEQPVLANATQLVAGEVASPLALQLLATMESDDPAWSMATIRDLDNNSLGPYTANEQIRPGVTILAVERGRVVLLNQGQREYITLGAEPPKPAPTKKAPTKKATTSAKRGKTVALAGAEQAIDCSSENACTVDRKFVDQLIKNPQQLMTQARMYPVTKDGETAGFRVSGVRTGSLATMIGLKNGDVVSEINGSKLGTIDDALAMYQKLRRASHLSVTVERGGAVITKEISIK</sequence>
<evidence type="ECO:0000313" key="13">
    <source>
        <dbReference type="EMBL" id="PRP92195.1"/>
    </source>
</evidence>
<feature type="domain" description="PDZ" evidence="12">
    <location>
        <begin position="281"/>
        <end position="334"/>
    </location>
</feature>
<keyword evidence="2" id="KW-0813">Transport</keyword>
<organism evidence="13 14">
    <name type="scientific">Enhygromyxa salina</name>
    <dbReference type="NCBI Taxonomy" id="215803"/>
    <lineage>
        <taxon>Bacteria</taxon>
        <taxon>Pseudomonadati</taxon>
        <taxon>Myxococcota</taxon>
        <taxon>Polyangia</taxon>
        <taxon>Nannocystales</taxon>
        <taxon>Nannocystaceae</taxon>
        <taxon>Enhygromyxa</taxon>
    </lineage>
</organism>
<dbReference type="GO" id="GO:0015031">
    <property type="term" value="P:protein transport"/>
    <property type="evidence" value="ECO:0007669"/>
    <property type="project" value="UniProtKB-KW"/>
</dbReference>
<feature type="region of interest" description="Disordered" evidence="9">
    <location>
        <begin position="49"/>
        <end position="76"/>
    </location>
</feature>
<protein>
    <submittedName>
        <fullName evidence="13">Type II secretion system protein C</fullName>
    </submittedName>
</protein>
<dbReference type="InterPro" id="IPR041489">
    <property type="entry name" value="PDZ_6"/>
</dbReference>
<dbReference type="NCBIfam" id="NF041515">
    <property type="entry name" value="GspC_delta"/>
    <property type="match status" value="1"/>
</dbReference>
<dbReference type="Pfam" id="PF17820">
    <property type="entry name" value="PDZ_6"/>
    <property type="match status" value="1"/>
</dbReference>
<dbReference type="InterPro" id="IPR036034">
    <property type="entry name" value="PDZ_sf"/>
</dbReference>
<proteinExistence type="predicted"/>
<reference evidence="13 14" key="1">
    <citation type="submission" date="2018-03" db="EMBL/GenBank/DDBJ databases">
        <title>Draft Genome Sequences of the Obligatory Marine Myxobacteria Enhygromyxa salina SWB005.</title>
        <authorList>
            <person name="Poehlein A."/>
            <person name="Moghaddam J.A."/>
            <person name="Harms H."/>
            <person name="Alanjari M."/>
            <person name="Koenig G.M."/>
            <person name="Daniel R."/>
            <person name="Schaeberle T.F."/>
        </authorList>
    </citation>
    <scope>NUCLEOTIDE SEQUENCE [LARGE SCALE GENOMIC DNA]</scope>
    <source>
        <strain evidence="13 14">SWB005</strain>
    </source>
</reference>
<evidence type="ECO:0000256" key="10">
    <source>
        <dbReference type="SAM" id="Phobius"/>
    </source>
</evidence>
<keyword evidence="7 10" id="KW-1133">Transmembrane helix</keyword>
<comment type="subcellular location">
    <subcellularLocation>
        <location evidence="1">Cell inner membrane</location>
    </subcellularLocation>
</comment>
<evidence type="ECO:0000256" key="8">
    <source>
        <dbReference type="ARBA" id="ARBA00023136"/>
    </source>
</evidence>